<dbReference type="Proteomes" id="UP000494165">
    <property type="component" value="Unassembled WGS sequence"/>
</dbReference>
<feature type="repeat" description="Filamin" evidence="3">
    <location>
        <begin position="1434"/>
        <end position="1528"/>
    </location>
</feature>
<evidence type="ECO:0000256" key="1">
    <source>
        <dbReference type="ARBA" id="ARBA00009238"/>
    </source>
</evidence>
<feature type="repeat" description="Filamin" evidence="3">
    <location>
        <begin position="103"/>
        <end position="183"/>
    </location>
</feature>
<dbReference type="PANTHER" id="PTHR38537:SF13">
    <property type="entry name" value="JITTERBUG, ISOFORM N"/>
    <property type="match status" value="1"/>
</dbReference>
<gene>
    <name evidence="5" type="ORF">CLODIP_2_CD13168</name>
</gene>
<evidence type="ECO:0008006" key="7">
    <source>
        <dbReference type="Google" id="ProtNLM"/>
    </source>
</evidence>
<proteinExistence type="inferred from homology"/>
<feature type="repeat" description="Filamin" evidence="3">
    <location>
        <begin position="1263"/>
        <end position="1347"/>
    </location>
</feature>
<feature type="compositionally biased region" description="Low complexity" evidence="4">
    <location>
        <begin position="290"/>
        <end position="301"/>
    </location>
</feature>
<feature type="repeat" description="Filamin" evidence="3">
    <location>
        <begin position="2204"/>
        <end position="2300"/>
    </location>
</feature>
<feature type="repeat" description="Filamin" evidence="3">
    <location>
        <begin position="1901"/>
        <end position="1995"/>
    </location>
</feature>
<feature type="repeat" description="Filamin" evidence="3">
    <location>
        <begin position="1074"/>
        <end position="1168"/>
    </location>
</feature>
<feature type="repeat" description="Filamin" evidence="3">
    <location>
        <begin position="1526"/>
        <end position="1618"/>
    </location>
</feature>
<feature type="repeat" description="Filamin" evidence="3">
    <location>
        <begin position="794"/>
        <end position="891"/>
    </location>
</feature>
<feature type="repeat" description="Filamin" evidence="3">
    <location>
        <begin position="711"/>
        <end position="797"/>
    </location>
</feature>
<keyword evidence="6" id="KW-1185">Reference proteome</keyword>
<keyword evidence="2" id="KW-0677">Repeat</keyword>
<feature type="region of interest" description="Disordered" evidence="4">
    <location>
        <begin position="279"/>
        <end position="322"/>
    </location>
</feature>
<evidence type="ECO:0000256" key="2">
    <source>
        <dbReference type="ARBA" id="ARBA00022737"/>
    </source>
</evidence>
<dbReference type="InterPro" id="IPR014756">
    <property type="entry name" value="Ig_E-set"/>
</dbReference>
<dbReference type="SMART" id="SM00557">
    <property type="entry name" value="IG_FLMN"/>
    <property type="match status" value="22"/>
</dbReference>
<evidence type="ECO:0000313" key="5">
    <source>
        <dbReference type="EMBL" id="CAB3388552.1"/>
    </source>
</evidence>
<feature type="repeat" description="Filamin" evidence="3">
    <location>
        <begin position="18"/>
        <end position="93"/>
    </location>
</feature>
<dbReference type="GO" id="GO:0051015">
    <property type="term" value="F:actin filament binding"/>
    <property type="evidence" value="ECO:0007669"/>
    <property type="project" value="InterPro"/>
</dbReference>
<dbReference type="OrthoDB" id="18740at2759"/>
<feature type="repeat" description="Filamin" evidence="3">
    <location>
        <begin position="192"/>
        <end position="273"/>
    </location>
</feature>
<accession>A0A8S1E8I4</accession>
<feature type="repeat" description="Filamin" evidence="3">
    <location>
        <begin position="2110"/>
        <end position="2203"/>
    </location>
</feature>
<feature type="repeat" description="Filamin" evidence="3">
    <location>
        <begin position="599"/>
        <end position="703"/>
    </location>
</feature>
<sequence>MCLQLIVMPLFLPQHTCRVHKAAQFKVECLEENVEASEVRAEVVGPSGRVESRFNMTSGGGQGSCTPTEVGMYQLLVYCEGELIQGCPTSLRVMPEVTSISYPGMEPCAIGSIVEVLVNSYGARNGQVEVMAHSPTGRNLECPVQERDGVYTANFQPDEAGEWQIHVLHGGQNVQGGPYTCFVFDPNGVRLEGLEGATPGRQHSFICDTSATGGLGDVVLDIALSGRSVQHQVDEIGPHRYKVSFLPAQPGKYKVYVYFNGQEVRGSAFSMRIGSYRSTKQHSKQATHHSSSFSEQNRSSSFARAGRDSPDRINRDQLTKEMSRVTMNSRLTQEERHTPPAVNPSDIYAVSTKKLTAPAKVTSTLTTHLRAVSPVRSPSPARFNPSPITYSATVKHSDSFSNDYTSVTESRFQQHSSFTSGSRLLNSGGSPPQLLNGSAHLLRATPSPKPLPGQVDTSSNVRVSSMLNNLNQRRDSWDAIAKTKSLLSYGSLESVANVHNTENHVHSTYTSRPSGYTLSTASPTVESTEPRLVAVHRQASVLVPSQGLDAGDLSAYVSGPYLSSVPCSVTPRPPHHLAVNFVPKDIGEHVVELRNGDHRVAGSPIKVHAYNSQAIQVGRIPDGSVGRSVEFEIDGSRAGSGNLEILVNGGHVTSFVRDLGNQRFLASFVPHEPGSHLLEMTFNGEQVPARGCGSSGSPWQVAVGGSPAASGMATTTTKMTVVGEAVRLVAVGTPAAFEISAPGLEREQVQVQIMSPSKRAVASRVTQQGGQLRVQFTPKEVGSHLVEVGMAGRSLPGGPLVAKVYNAGLIRVTDVTSGVVGQPCQFKVDASQAGEGQLEISVNEGEVPNHVAVVGGGRCLVTFTPETAKPHAVDIKFNGEPVPGSPFSCHVGDPHGGGRVTLGLRGLELVAVDEPAKFHMAVDGSGGAELAVAVRSPSGHDLPVKVTGNVHAGFTAEFTPREVGGHAVSVEYNGHAVSGTPFVAKAFDAKRVFVGALPSGSVGKSLHFTVDASQAGEGNLEITISARGHNIPTQVHPQGNARFTVSFIPVEAFEHLVSIAFNKTPVPGSPFVARVAADPHHVVVSGQHLASAAVGKPAYFTMSNVNAALDDVEVNVEGPNGQSVAAQVKDNGDNSFKVEFSPRSAGEHRIAVSVLREPVPGSPFACKAYDVRAIRVNAAATGCVAKPVTFLVETSQAGPGNLEVTVNGGRVPTSAQAQGIHTYAISFTPREASPHTVELRFNGEDVPGSPFAVEISEAARIVPGAEEKVPVGRRAHFWLQAAQAKPVVTVLSPGRKSLAVEVAEPAVGGPNAGQINVSFTPEEVGDHSVEVKVADAHVEGSPFLLKAYDSNKVKVTDVTSGIIGKPVYFSINASQAGAGNLEIIVSVNGRNVPNYVQSEGNARFRVNFKPQEAAVHLLSVRFNGHLVPGSPFECRVAAAGQAVVSGTALRQAALGKPALLTVEPHDALVRECNVTVLAPSGQNVPTVVSGSAHDKFFATFTPFEVGRHAVSVVLDSEHVKGSPFASNVYDVSQVKVTGLQATGVVSNPVTFEVDAAEAGEGTLELVVSTAQGTVKAEVAAVARGLYKVTFVPTRAEPHFVHVSFNEEDVPGSPFEWRVAVAAGETARMERPAAVRGEGLRWAVVGAPAFFDVDPGGPSEPPPQVEVLGPDGAPLAVRLAPVAASGRLRAEYRPVAVGLHQVWVRRAGLAAADNPFELEVFDPAQASLAHVSDAVLGQPCTLTIDASKAGRANLQVVVTAAGREVKAAVRDVGHGRHEVSFLPSICTPHRVDVKLNGLPVAGCPTEVAVRDAAAGRDLAATGKGLFQAEAGAEAAFTILTLARPAREFDVVISGPAGIAIPVRCYQQKDGNLLAQYTPPGAGAYKVEVLHGTKAVKGSPFFCQVYDPSKVRIASPKDPALVHQPLSFHVLRKGAGFAELDVTATSPLGQNLPLQVTGGEQPESDMITFTPSAPGQYRFSIRYGGREVPGSPVTFVVSEEGLAQVAGDSTDGNRMLRSNGVDYGEVTLSGPALEGCRVGRETYFLINSSKPVPGNPEASLSLDGVTYPVSIKPEGARVHRATFTPVESGHGKLRVEWAGRQVKGSPFSVLVSSAADARQVVCSGEGLRVGTVGKEIRSFIDTRRAGPGELTAQCVGPNKVAYCELYDHGDGTFTLNVKPQEPGKHALSIKYGGQHVPGSPFSLKVAGSPDASKVRVFGPGIEHGVLATFQSRFVCDTRGAGAGQLTVRIRGPKGAFRVEMQRESQRDRSILCKYEPTEPGDYKLEVKWAGQHVPGSPFSVMIFDTQEELNKFMQGNGSPPGAPALSEVYGYTNTAFSQLNINQPQLWRDSQAQL</sequence>
<dbReference type="InterPro" id="IPR013783">
    <property type="entry name" value="Ig-like_fold"/>
</dbReference>
<feature type="repeat" description="Filamin" evidence="3">
    <location>
        <begin position="522"/>
        <end position="603"/>
    </location>
</feature>
<feature type="repeat" description="Filamin" evidence="3">
    <location>
        <begin position="1163"/>
        <end position="1255"/>
    </location>
</feature>
<dbReference type="InterPro" id="IPR001298">
    <property type="entry name" value="Filamin/ABP280_rpt"/>
</dbReference>
<protein>
    <recommendedName>
        <fullName evidence="7">Filamin-A</fullName>
    </recommendedName>
</protein>
<evidence type="ECO:0000313" key="6">
    <source>
        <dbReference type="Proteomes" id="UP000494165"/>
    </source>
</evidence>
<dbReference type="PANTHER" id="PTHR38537">
    <property type="entry name" value="JITTERBUG, ISOFORM N"/>
    <property type="match status" value="1"/>
</dbReference>
<feature type="repeat" description="Filamin" evidence="3">
    <location>
        <begin position="2016"/>
        <end position="2109"/>
    </location>
</feature>
<dbReference type="InterPro" id="IPR017868">
    <property type="entry name" value="Filamin/ABP280_repeat-like"/>
</dbReference>
<comment type="similarity">
    <text evidence="1">Belongs to the filamin family.</text>
</comment>
<dbReference type="FunFam" id="2.60.40.10:FF:001145">
    <property type="entry name" value="Jitterbug, isoform I"/>
    <property type="match status" value="1"/>
</dbReference>
<dbReference type="FunFam" id="2.60.40.10:FF:001473">
    <property type="entry name" value="Jitterbug, isoform C"/>
    <property type="match status" value="1"/>
</dbReference>
<feature type="repeat" description="Filamin" evidence="3">
    <location>
        <begin position="1358"/>
        <end position="1436"/>
    </location>
</feature>
<feature type="repeat" description="Filamin" evidence="3">
    <location>
        <begin position="1709"/>
        <end position="1808"/>
    </location>
</feature>
<feature type="repeat" description="Filamin" evidence="3">
    <location>
        <begin position="892"/>
        <end position="986"/>
    </location>
</feature>
<dbReference type="GO" id="GO:0030036">
    <property type="term" value="P:actin cytoskeleton organization"/>
    <property type="evidence" value="ECO:0007669"/>
    <property type="project" value="InterPro"/>
</dbReference>
<dbReference type="InterPro" id="IPR044801">
    <property type="entry name" value="Filamin"/>
</dbReference>
<dbReference type="Gene3D" id="2.60.40.10">
    <property type="entry name" value="Immunoglobulins"/>
    <property type="match status" value="22"/>
</dbReference>
<name>A0A8S1E8I4_9INSE</name>
<dbReference type="SUPFAM" id="SSF81296">
    <property type="entry name" value="E set domains"/>
    <property type="match status" value="22"/>
</dbReference>
<reference evidence="5 6" key="1">
    <citation type="submission" date="2020-04" db="EMBL/GenBank/DDBJ databases">
        <authorList>
            <person name="Alioto T."/>
            <person name="Alioto T."/>
            <person name="Gomez Garrido J."/>
        </authorList>
    </citation>
    <scope>NUCLEOTIDE SEQUENCE [LARGE SCALE GENOMIC DNA]</scope>
</reference>
<feature type="repeat" description="Filamin" evidence="3">
    <location>
        <begin position="1809"/>
        <end position="1903"/>
    </location>
</feature>
<feature type="repeat" description="Filamin" evidence="3">
    <location>
        <begin position="996"/>
        <end position="1075"/>
    </location>
</feature>
<organism evidence="5 6">
    <name type="scientific">Cloeon dipterum</name>
    <dbReference type="NCBI Taxonomy" id="197152"/>
    <lineage>
        <taxon>Eukaryota</taxon>
        <taxon>Metazoa</taxon>
        <taxon>Ecdysozoa</taxon>
        <taxon>Arthropoda</taxon>
        <taxon>Hexapoda</taxon>
        <taxon>Insecta</taxon>
        <taxon>Pterygota</taxon>
        <taxon>Palaeoptera</taxon>
        <taxon>Ephemeroptera</taxon>
        <taxon>Pisciforma</taxon>
        <taxon>Baetidae</taxon>
        <taxon>Cloeon</taxon>
    </lineage>
</organism>
<dbReference type="EMBL" id="CADEPI010000813">
    <property type="protein sequence ID" value="CAB3388552.1"/>
    <property type="molecule type" value="Genomic_DNA"/>
</dbReference>
<evidence type="ECO:0000256" key="4">
    <source>
        <dbReference type="SAM" id="MobiDB-lite"/>
    </source>
</evidence>
<dbReference type="PROSITE" id="PS50194">
    <property type="entry name" value="FILAMIN_REPEAT"/>
    <property type="match status" value="22"/>
</dbReference>
<feature type="compositionally biased region" description="Basic and acidic residues" evidence="4">
    <location>
        <begin position="305"/>
        <end position="322"/>
    </location>
</feature>
<evidence type="ECO:0000256" key="3">
    <source>
        <dbReference type="PROSITE-ProRule" id="PRU00087"/>
    </source>
</evidence>
<feature type="repeat" description="Filamin" evidence="3">
    <location>
        <begin position="1634"/>
        <end position="1707"/>
    </location>
</feature>
<dbReference type="Pfam" id="PF00630">
    <property type="entry name" value="Filamin"/>
    <property type="match status" value="20"/>
</dbReference>
<comment type="caution">
    <text evidence="5">The sequence shown here is derived from an EMBL/GenBank/DDBJ whole genome shotgun (WGS) entry which is preliminary data.</text>
</comment>